<comment type="caution">
    <text evidence="2">The sequence shown here is derived from an EMBL/GenBank/DDBJ whole genome shotgun (WGS) entry which is preliminary data.</text>
</comment>
<dbReference type="SUPFAM" id="SSF51998">
    <property type="entry name" value="PFL-like glycyl radical enzymes"/>
    <property type="match status" value="1"/>
</dbReference>
<dbReference type="Proteomes" id="UP000252254">
    <property type="component" value="Unassembled WGS sequence"/>
</dbReference>
<dbReference type="OrthoDB" id="9804622at2"/>
<evidence type="ECO:0000256" key="1">
    <source>
        <dbReference type="SAM" id="MobiDB-lite"/>
    </source>
</evidence>
<dbReference type="EMBL" id="QNRI01000002">
    <property type="protein sequence ID" value="RBP00598.1"/>
    <property type="molecule type" value="Genomic_DNA"/>
</dbReference>
<dbReference type="GO" id="GO:0008998">
    <property type="term" value="F:ribonucleoside-triphosphate reductase (thioredoxin) activity"/>
    <property type="evidence" value="ECO:0007669"/>
    <property type="project" value="InterPro"/>
</dbReference>
<dbReference type="GO" id="GO:0031250">
    <property type="term" value="C:anaerobic ribonucleoside-triphosphate reductase complex"/>
    <property type="evidence" value="ECO:0007669"/>
    <property type="project" value="TreeGrafter"/>
</dbReference>
<protein>
    <submittedName>
        <fullName evidence="2">Ribonucleoside-triphosphate reductase class III catalytic subunit</fullName>
    </submittedName>
</protein>
<dbReference type="GO" id="GO:0004748">
    <property type="term" value="F:ribonucleoside-diphosphate reductase activity, thioredoxin disulfide as acceptor"/>
    <property type="evidence" value="ECO:0007669"/>
    <property type="project" value="TreeGrafter"/>
</dbReference>
<sequence>MVQAPIHTEKPKNALLEALDQIVDSSNQDLIQENANVDGQSPMGQMSKFASEAAKHYAKQFMLSPAVTEAMENNFIHPHDLDFMPTGTTTCCQIPLGEILKNGFNTGHGYMREPNDILSAMALASIIFQSNQNMQHGGQSYPMFDVDLAPYVHKTFEKHNKRIARYTTNLTDEERAKAAWQETDRDVYQACEAFVHNCNSMHSRGGGQVPFVSVNYGTDTSKEGRLLIKNLLLATKAGLGNGETPIFPIQIFKMKKGINFEPGEPNHDLYQLALETTAKRLFPNFSFIDASFNAQYYDGTPASEVAYMGCRTRVMQNRHGAENSIKRGNLSFTSINLVKIALTTGDVGTFFEQLDHYIDLVIQQLIERYQFQIKKKAKHFSFLYSQGVWKDSEQLTAEDTLEDALKQGTLSIGFIGLAEALKALIGVHHGESKNAYLLGQRIVCHMRDRADQAAAEYDLNFSLIATPAEGLSGKFTKIDQQTFGKIPGVTERDYYTNSFHIPVYYPIRAIDKIEREGAFHHLCNGGHISYIECDGDVSKNTKALDTLVKTMAANDFGYGSINHPVDRCTDCGYTGIIDRACPKCHNADEAKIERIRRITGYLVGDMKKWNSAKRAEESQRVKHQTSSSNADAQLSLFSGDRSCE</sequence>
<dbReference type="PANTHER" id="PTHR21075:SF0">
    <property type="entry name" value="ANAEROBIC RIBONUCLEOSIDE-TRIPHOSPHATE REDUCTASE"/>
    <property type="match status" value="1"/>
</dbReference>
<dbReference type="PANTHER" id="PTHR21075">
    <property type="entry name" value="ANAEROBIC RIBONUCLEOSIDE-TRIPHOSPHATE REDUCTASE"/>
    <property type="match status" value="1"/>
</dbReference>
<dbReference type="STRING" id="200904.GCA_900168775_00620"/>
<gene>
    <name evidence="2" type="ORF">DES48_102362</name>
</gene>
<reference evidence="2 3" key="1">
    <citation type="submission" date="2018-06" db="EMBL/GenBank/DDBJ databases">
        <title>Genomic Encyclopedia of Type Strains, Phase IV (KMG-IV): sequencing the most valuable type-strain genomes for metagenomic binning, comparative biology and taxonomic classification.</title>
        <authorList>
            <person name="Goeker M."/>
        </authorList>
    </citation>
    <scope>NUCLEOTIDE SEQUENCE [LARGE SCALE GENOMIC DNA]</scope>
    <source>
        <strain evidence="2 3">DSM 15140</strain>
    </source>
</reference>
<dbReference type="NCBIfam" id="NF011292">
    <property type="entry name" value="PRK14704.1"/>
    <property type="match status" value="1"/>
</dbReference>
<dbReference type="GO" id="GO:0006260">
    <property type="term" value="P:DNA replication"/>
    <property type="evidence" value="ECO:0007669"/>
    <property type="project" value="InterPro"/>
</dbReference>
<accession>A0A366EE61</accession>
<dbReference type="NCBIfam" id="TIGR02487">
    <property type="entry name" value="NrdD"/>
    <property type="match status" value="1"/>
</dbReference>
<organism evidence="2 3">
    <name type="scientific">Paraliobacillus ryukyuensis</name>
    <dbReference type="NCBI Taxonomy" id="200904"/>
    <lineage>
        <taxon>Bacteria</taxon>
        <taxon>Bacillati</taxon>
        <taxon>Bacillota</taxon>
        <taxon>Bacilli</taxon>
        <taxon>Bacillales</taxon>
        <taxon>Bacillaceae</taxon>
        <taxon>Paraliobacillus</taxon>
    </lineage>
</organism>
<dbReference type="CDD" id="cd01675">
    <property type="entry name" value="RNR_III"/>
    <property type="match status" value="1"/>
</dbReference>
<dbReference type="InterPro" id="IPR012833">
    <property type="entry name" value="NrdD"/>
</dbReference>
<dbReference type="Pfam" id="PF13597">
    <property type="entry name" value="NRDD"/>
    <property type="match status" value="1"/>
</dbReference>
<proteinExistence type="predicted"/>
<name>A0A366EE61_9BACI</name>
<dbReference type="AlphaFoldDB" id="A0A366EE61"/>
<feature type="region of interest" description="Disordered" evidence="1">
    <location>
        <begin position="614"/>
        <end position="644"/>
    </location>
</feature>
<dbReference type="Gene3D" id="3.20.70.20">
    <property type="match status" value="1"/>
</dbReference>
<feature type="compositionally biased region" description="Polar residues" evidence="1">
    <location>
        <begin position="624"/>
        <end position="636"/>
    </location>
</feature>
<keyword evidence="3" id="KW-1185">Reference proteome</keyword>
<evidence type="ECO:0000313" key="2">
    <source>
        <dbReference type="EMBL" id="RBP00598.1"/>
    </source>
</evidence>
<dbReference type="GO" id="GO:0009265">
    <property type="term" value="P:2'-deoxyribonucleotide biosynthetic process"/>
    <property type="evidence" value="ECO:0007669"/>
    <property type="project" value="TreeGrafter"/>
</dbReference>
<evidence type="ECO:0000313" key="3">
    <source>
        <dbReference type="Proteomes" id="UP000252254"/>
    </source>
</evidence>
<dbReference type="RefSeq" id="WP_113867390.1">
    <property type="nucleotide sequence ID" value="NZ_BAABQN010000002.1"/>
</dbReference>